<evidence type="ECO:0000256" key="15">
    <source>
        <dbReference type="ARBA" id="ARBA00023239"/>
    </source>
</evidence>
<proteinExistence type="inferred from homology"/>
<dbReference type="PANTHER" id="PTHR22993:SF9">
    <property type="entry name" value="FORMAMIDOPYRIMIDINE-DNA GLYCOSYLASE"/>
    <property type="match status" value="1"/>
</dbReference>
<dbReference type="SMART" id="SM00898">
    <property type="entry name" value="Fapy_DNA_glyco"/>
    <property type="match status" value="1"/>
</dbReference>
<evidence type="ECO:0000256" key="3">
    <source>
        <dbReference type="ARBA" id="ARBA00009409"/>
    </source>
</evidence>
<evidence type="ECO:0000259" key="21">
    <source>
        <dbReference type="PROSITE" id="PS51066"/>
    </source>
</evidence>
<evidence type="ECO:0000259" key="22">
    <source>
        <dbReference type="PROSITE" id="PS51068"/>
    </source>
</evidence>
<comment type="subunit">
    <text evidence="4">Monomer.</text>
</comment>
<evidence type="ECO:0000256" key="18">
    <source>
        <dbReference type="ARBA" id="ARBA00030638"/>
    </source>
</evidence>
<dbReference type="SMART" id="SM01232">
    <property type="entry name" value="H2TH"/>
    <property type="match status" value="1"/>
</dbReference>
<dbReference type="EMBL" id="JAATJA010000002">
    <property type="protein sequence ID" value="NJB68638.1"/>
    <property type="molecule type" value="Genomic_DNA"/>
</dbReference>
<evidence type="ECO:0000256" key="1">
    <source>
        <dbReference type="ARBA" id="ARBA00001668"/>
    </source>
</evidence>
<evidence type="ECO:0000256" key="19">
    <source>
        <dbReference type="ARBA" id="ARBA00044632"/>
    </source>
</evidence>
<dbReference type="SUPFAM" id="SSF81624">
    <property type="entry name" value="N-terminal domain of MutM-like DNA repair proteins"/>
    <property type="match status" value="1"/>
</dbReference>
<evidence type="ECO:0000256" key="10">
    <source>
        <dbReference type="ARBA" id="ARBA00022771"/>
    </source>
</evidence>
<dbReference type="PROSITE" id="PS51068">
    <property type="entry name" value="FPG_CAT"/>
    <property type="match status" value="1"/>
</dbReference>
<comment type="similarity">
    <text evidence="3">Belongs to the FPG family.</text>
</comment>
<dbReference type="GO" id="GO:0008270">
    <property type="term" value="F:zinc ion binding"/>
    <property type="evidence" value="ECO:0007669"/>
    <property type="project" value="UniProtKB-KW"/>
</dbReference>
<feature type="domain" description="Formamidopyrimidine-DNA glycosylase catalytic" evidence="22">
    <location>
        <begin position="2"/>
        <end position="123"/>
    </location>
</feature>
<name>A0A846QKB1_9BACT</name>
<evidence type="ECO:0000256" key="7">
    <source>
        <dbReference type="ARBA" id="ARBA00016240"/>
    </source>
</evidence>
<reference evidence="23 24" key="1">
    <citation type="submission" date="2020-03" db="EMBL/GenBank/DDBJ databases">
        <title>Genomic Encyclopedia of Type Strains, Phase IV (KMG-IV): sequencing the most valuable type-strain genomes for metagenomic binning, comparative biology and taxonomic classification.</title>
        <authorList>
            <person name="Goeker M."/>
        </authorList>
    </citation>
    <scope>NUCLEOTIDE SEQUENCE [LARGE SCALE GENOMIC DNA]</scope>
    <source>
        <strain evidence="23 24">DSM 24233</strain>
    </source>
</reference>
<dbReference type="GO" id="GO:0140078">
    <property type="term" value="F:class I DNA-(apurinic or apyrimidinic site) endonuclease activity"/>
    <property type="evidence" value="ECO:0007669"/>
    <property type="project" value="UniProtKB-EC"/>
</dbReference>
<dbReference type="FunFam" id="1.10.8.50:FF:000003">
    <property type="entry name" value="Formamidopyrimidine-DNA glycosylase"/>
    <property type="match status" value="1"/>
</dbReference>
<evidence type="ECO:0000256" key="2">
    <source>
        <dbReference type="ARBA" id="ARBA00001947"/>
    </source>
</evidence>
<dbReference type="EC" id="3.2.2.23" evidence="5"/>
<dbReference type="PROSITE" id="PS51066">
    <property type="entry name" value="ZF_FPG_2"/>
    <property type="match status" value="1"/>
</dbReference>
<accession>A0A846QKB1</accession>
<gene>
    <name evidence="23" type="ORF">GGQ74_002311</name>
</gene>
<dbReference type="CDD" id="cd08966">
    <property type="entry name" value="EcFpg-like_N"/>
    <property type="match status" value="1"/>
</dbReference>
<comment type="cofactor">
    <cofactor evidence="2">
        <name>Zn(2+)</name>
        <dbReference type="ChEBI" id="CHEBI:29105"/>
    </cofactor>
</comment>
<dbReference type="AlphaFoldDB" id="A0A846QKB1"/>
<dbReference type="InterPro" id="IPR015886">
    <property type="entry name" value="H2TH_FPG"/>
</dbReference>
<protein>
    <recommendedName>
        <fullName evidence="7">Formamidopyrimidine-DNA glycosylase</fullName>
        <ecNumber evidence="5">3.2.2.23</ecNumber>
        <ecNumber evidence="6">4.2.99.18</ecNumber>
    </recommendedName>
    <alternativeName>
        <fullName evidence="18">DNA-(apurinic or apyrimidinic site) lyase MutM</fullName>
    </alternativeName>
</protein>
<organism evidence="23 24">
    <name type="scientific">Desulfobaculum xiamenense</name>
    <dbReference type="NCBI Taxonomy" id="995050"/>
    <lineage>
        <taxon>Bacteria</taxon>
        <taxon>Pseudomonadati</taxon>
        <taxon>Thermodesulfobacteriota</taxon>
        <taxon>Desulfovibrionia</taxon>
        <taxon>Desulfovibrionales</taxon>
        <taxon>Desulfovibrionaceae</taxon>
        <taxon>Desulfobaculum</taxon>
    </lineage>
</organism>
<evidence type="ECO:0000256" key="11">
    <source>
        <dbReference type="ARBA" id="ARBA00022801"/>
    </source>
</evidence>
<evidence type="ECO:0000256" key="4">
    <source>
        <dbReference type="ARBA" id="ARBA00011245"/>
    </source>
</evidence>
<comment type="catalytic activity">
    <reaction evidence="19">
        <text>2'-deoxyribonucleotide-(2'-deoxyribose 5'-phosphate)-2'-deoxyribonucleotide-DNA = a 3'-end 2'-deoxyribonucleotide-(2,3-dehydro-2,3-deoxyribose 5'-phosphate)-DNA + a 5'-end 5'-phospho-2'-deoxyribonucleoside-DNA + H(+)</text>
        <dbReference type="Rhea" id="RHEA:66592"/>
        <dbReference type="Rhea" id="RHEA-COMP:13180"/>
        <dbReference type="Rhea" id="RHEA-COMP:16897"/>
        <dbReference type="Rhea" id="RHEA-COMP:17067"/>
        <dbReference type="ChEBI" id="CHEBI:15378"/>
        <dbReference type="ChEBI" id="CHEBI:136412"/>
        <dbReference type="ChEBI" id="CHEBI:157695"/>
        <dbReference type="ChEBI" id="CHEBI:167181"/>
        <dbReference type="EC" id="4.2.99.18"/>
    </reaction>
</comment>
<dbReference type="PANTHER" id="PTHR22993">
    <property type="entry name" value="FORMAMIDOPYRIMIDINE-DNA GLYCOSYLASE"/>
    <property type="match status" value="1"/>
</dbReference>
<keyword evidence="10 20" id="KW-0863">Zinc-finger</keyword>
<dbReference type="InterPro" id="IPR010663">
    <property type="entry name" value="Znf_FPG/IleRS"/>
</dbReference>
<dbReference type="RefSeq" id="WP_167941685.1">
    <property type="nucleotide sequence ID" value="NZ_JAATJA010000002.1"/>
</dbReference>
<dbReference type="Pfam" id="PF06831">
    <property type="entry name" value="H2TH"/>
    <property type="match status" value="1"/>
</dbReference>
<dbReference type="InterPro" id="IPR020629">
    <property type="entry name" value="FPG_Glyclase"/>
</dbReference>
<dbReference type="SUPFAM" id="SSF57716">
    <property type="entry name" value="Glucocorticoid receptor-like (DNA-binding domain)"/>
    <property type="match status" value="1"/>
</dbReference>
<dbReference type="NCBIfam" id="NF002211">
    <property type="entry name" value="PRK01103.1"/>
    <property type="match status" value="1"/>
</dbReference>
<keyword evidence="11 23" id="KW-0378">Hydrolase</keyword>
<evidence type="ECO:0000256" key="6">
    <source>
        <dbReference type="ARBA" id="ARBA00012720"/>
    </source>
</evidence>
<keyword evidence="16" id="KW-0511">Multifunctional enzyme</keyword>
<dbReference type="InterPro" id="IPR012319">
    <property type="entry name" value="FPG_cat"/>
</dbReference>
<dbReference type="GO" id="GO:0006284">
    <property type="term" value="P:base-excision repair"/>
    <property type="evidence" value="ECO:0007669"/>
    <property type="project" value="InterPro"/>
</dbReference>
<keyword evidence="8" id="KW-0479">Metal-binding</keyword>
<sequence length="280" mass="31541">MPELPEVQTIARGLMTELRGRRIMSFELLSSGAVEKGRGAMSPAQMSRYLPGALIRRVWRRGKMLCIDLITKREPLLHMCFHLKMTGRLVVVPAGSEPDRHTRIVFRLNDGRALHFADARKFGYCRVMAPDDLDRWPFYATLGPEPLEIGEDAFLRLFEGRRSQVKSLLLDQHFIAGIGNIYADESLFRAGILPHAQADSVEPQRLRALHSAIHDVLTEAIAANGSSISDYRDAHGDSGAFQNDFRVYGRYGEPCRICQTTLERRTVAGRTSTYCPTCQH</sequence>
<dbReference type="Gene3D" id="1.10.8.50">
    <property type="match status" value="1"/>
</dbReference>
<keyword evidence="17 23" id="KW-0326">Glycosidase</keyword>
<evidence type="ECO:0000256" key="12">
    <source>
        <dbReference type="ARBA" id="ARBA00022833"/>
    </source>
</evidence>
<comment type="catalytic activity">
    <reaction evidence="1">
        <text>Hydrolysis of DNA containing ring-opened 7-methylguanine residues, releasing 2,6-diamino-4-hydroxy-5-(N-methyl)formamidopyrimidine.</text>
        <dbReference type="EC" id="3.2.2.23"/>
    </reaction>
</comment>
<dbReference type="Pfam" id="PF01149">
    <property type="entry name" value="Fapy_DNA_glyco"/>
    <property type="match status" value="1"/>
</dbReference>
<keyword evidence="9" id="KW-0227">DNA damage</keyword>
<keyword evidence="15 23" id="KW-0456">Lyase</keyword>
<evidence type="ECO:0000313" key="23">
    <source>
        <dbReference type="EMBL" id="NJB68638.1"/>
    </source>
</evidence>
<evidence type="ECO:0000256" key="16">
    <source>
        <dbReference type="ARBA" id="ARBA00023268"/>
    </source>
</evidence>
<dbReference type="SUPFAM" id="SSF46946">
    <property type="entry name" value="S13-like H2TH domain"/>
    <property type="match status" value="1"/>
</dbReference>
<dbReference type="InterPro" id="IPR000214">
    <property type="entry name" value="Znf_DNA_glyclase/AP_lyase"/>
</dbReference>
<evidence type="ECO:0000256" key="13">
    <source>
        <dbReference type="ARBA" id="ARBA00023125"/>
    </source>
</evidence>
<evidence type="ECO:0000256" key="17">
    <source>
        <dbReference type="ARBA" id="ARBA00023295"/>
    </source>
</evidence>
<keyword evidence="13" id="KW-0238">DNA-binding</keyword>
<dbReference type="InterPro" id="IPR010979">
    <property type="entry name" value="Ribosomal_uS13-like_H2TH"/>
</dbReference>
<evidence type="ECO:0000256" key="8">
    <source>
        <dbReference type="ARBA" id="ARBA00022723"/>
    </source>
</evidence>
<evidence type="ECO:0000313" key="24">
    <source>
        <dbReference type="Proteomes" id="UP000580856"/>
    </source>
</evidence>
<dbReference type="Gene3D" id="3.20.190.10">
    <property type="entry name" value="MutM-like, N-terminal"/>
    <property type="match status" value="1"/>
</dbReference>
<evidence type="ECO:0000256" key="5">
    <source>
        <dbReference type="ARBA" id="ARBA00012024"/>
    </source>
</evidence>
<dbReference type="GO" id="GO:0034039">
    <property type="term" value="F:8-oxo-7,8-dihydroguanine DNA N-glycosylase activity"/>
    <property type="evidence" value="ECO:0007669"/>
    <property type="project" value="TreeGrafter"/>
</dbReference>
<keyword evidence="12" id="KW-0862">Zinc</keyword>
<evidence type="ECO:0000256" key="20">
    <source>
        <dbReference type="PROSITE-ProRule" id="PRU00391"/>
    </source>
</evidence>
<evidence type="ECO:0000256" key="9">
    <source>
        <dbReference type="ARBA" id="ARBA00022763"/>
    </source>
</evidence>
<dbReference type="InterPro" id="IPR035937">
    <property type="entry name" value="FPG_N"/>
</dbReference>
<dbReference type="Pfam" id="PF06827">
    <property type="entry name" value="zf-FPG_IleRS"/>
    <property type="match status" value="1"/>
</dbReference>
<comment type="caution">
    <text evidence="23">The sequence shown here is derived from an EMBL/GenBank/DDBJ whole genome shotgun (WGS) entry which is preliminary data.</text>
</comment>
<dbReference type="EC" id="4.2.99.18" evidence="6"/>
<dbReference type="NCBIfam" id="TIGR00577">
    <property type="entry name" value="fpg"/>
    <property type="match status" value="1"/>
</dbReference>
<feature type="domain" description="FPG-type" evidence="21">
    <location>
        <begin position="246"/>
        <end position="280"/>
    </location>
</feature>
<keyword evidence="14" id="KW-0234">DNA repair</keyword>
<dbReference type="Proteomes" id="UP000580856">
    <property type="component" value="Unassembled WGS sequence"/>
</dbReference>
<dbReference type="GO" id="GO:0003684">
    <property type="term" value="F:damaged DNA binding"/>
    <property type="evidence" value="ECO:0007669"/>
    <property type="project" value="InterPro"/>
</dbReference>
<keyword evidence="24" id="KW-1185">Reference proteome</keyword>
<evidence type="ECO:0000256" key="14">
    <source>
        <dbReference type="ARBA" id="ARBA00023204"/>
    </source>
</evidence>